<evidence type="ECO:0000313" key="2">
    <source>
        <dbReference type="EMBL" id="MBY23692.1"/>
    </source>
</evidence>
<dbReference type="InterPro" id="IPR043502">
    <property type="entry name" value="DNA/RNA_pol_sf"/>
</dbReference>
<proteinExistence type="predicted"/>
<dbReference type="InterPro" id="IPR000477">
    <property type="entry name" value="RT_dom"/>
</dbReference>
<dbReference type="GO" id="GO:0003964">
    <property type="term" value="F:RNA-directed DNA polymerase activity"/>
    <property type="evidence" value="ECO:0007669"/>
    <property type="project" value="UniProtKB-KW"/>
</dbReference>
<dbReference type="AlphaFoldDB" id="A0A2S2P2W8"/>
<dbReference type="EMBL" id="GGMR01011073">
    <property type="protein sequence ID" value="MBY23692.1"/>
    <property type="molecule type" value="Transcribed_RNA"/>
</dbReference>
<feature type="domain" description="Reverse transcriptase" evidence="1">
    <location>
        <begin position="539"/>
        <end position="791"/>
    </location>
</feature>
<dbReference type="SUPFAM" id="SSF56672">
    <property type="entry name" value="DNA/RNA polymerases"/>
    <property type="match status" value="1"/>
</dbReference>
<dbReference type="PANTHER" id="PTHR47510">
    <property type="entry name" value="REVERSE TRANSCRIPTASE DOMAIN-CONTAINING PROTEIN"/>
    <property type="match status" value="1"/>
</dbReference>
<reference evidence="2" key="1">
    <citation type="submission" date="2018-04" db="EMBL/GenBank/DDBJ databases">
        <title>Transcriptome of Schizaphis graminum biotype I.</title>
        <authorList>
            <person name="Scully E.D."/>
            <person name="Geib S.M."/>
            <person name="Palmer N.A."/>
            <person name="Koch K."/>
            <person name="Bradshaw J."/>
            <person name="Heng-Moss T."/>
            <person name="Sarath G."/>
        </authorList>
    </citation>
    <scope>NUCLEOTIDE SEQUENCE</scope>
</reference>
<name>A0A2S2P2W8_SCHGA</name>
<keyword evidence="2" id="KW-0695">RNA-directed DNA polymerase</keyword>
<dbReference type="Gene3D" id="3.60.10.10">
    <property type="entry name" value="Endonuclease/exonuclease/phosphatase"/>
    <property type="match status" value="1"/>
</dbReference>
<sequence>MSNIKLRSLNCSRCHTAELTLDSFLQVFSNVKTSFCKPINFSNICNNIICNNTLNCNLKIFYQNVRGLKTKLVSLRCSFPMFQFYDIIILTETWLTPDISDNELGFAGFQVIRLDRNHNNSTSTRGGGVLIAIKNTRFFQPISLTVSNVEQLFVLLSLESCHLLVGGVYLPPRSPHSVVDSHTTSVEHIISSYKPNSIVIRGDYNLPNINWSSDELGLIGTNDPSIISTTIIDSFSYLNFFQHNFFQNIHGSILDLVFSNCNRVTVNLATEFLVIPDPYHPPLHVDFPSQSDKPVVNTHTYKDFKAANYTAITQFINSYNWELTFSQYTIEDAASIFNEALLQAIDLFVPTKTFKLPKFPAWTSPSLKNLIMEKKQAHALYKRSRSPYDYSTFSELRAKCKRQSKIDYQSYIRNTENSFKHNPSLFWKSIKNLNQKSTVPTTLRWNSDTVDNPLDSANLFSKYFYSMYNNSISPPVNILNSNTTPYELPSNCHFTPDDVQLALNSLKNTNSNGPDGISARLLFNCQDSIVYPLFLLFRLSLDEGIFPAAWKTCSVTPVFKSGDPSLVSNYRPISILPHISKLFESIVYSSIKRSLNHILMDEQHGFRSGKSTVTCSLSFTSYILKSFESNCQVDTVFMDFNKAFDTVIHSRLISELDSLGIGNPLLSWLQSYLSQRKQFVRVHGVVSDSFITPSGVPRGGHLSPLLFILFVNSISRYISSSRVLLFADDIKMFLKITSPADCLQLQSDLNTFSLWAQHIGLTLNLNKCHVMSFHRKRSYIVHPYSLNGSTLERVSTVKDLGFYLTSSLSFDHHIDVTIGRALKILGFLKRNTSLFTSASCLRSLYISLVRSVLEYE</sequence>
<dbReference type="SUPFAM" id="SSF56219">
    <property type="entry name" value="DNase I-like"/>
    <property type="match status" value="1"/>
</dbReference>
<protein>
    <submittedName>
        <fullName evidence="2">Putative RNA-directed DNA polymerase</fullName>
    </submittedName>
</protein>
<dbReference type="Pfam" id="PF14529">
    <property type="entry name" value="Exo_endo_phos_2"/>
    <property type="match status" value="1"/>
</dbReference>
<evidence type="ECO:0000259" key="1">
    <source>
        <dbReference type="PROSITE" id="PS50878"/>
    </source>
</evidence>
<dbReference type="PANTHER" id="PTHR47510:SF3">
    <property type="entry name" value="ENDO_EXONUCLEASE_PHOSPHATASE DOMAIN-CONTAINING PROTEIN"/>
    <property type="match status" value="1"/>
</dbReference>
<dbReference type="CDD" id="cd01650">
    <property type="entry name" value="RT_nLTR_like"/>
    <property type="match status" value="1"/>
</dbReference>
<accession>A0A2S2P2W8</accession>
<keyword evidence="2" id="KW-0548">Nucleotidyltransferase</keyword>
<dbReference type="InterPro" id="IPR036691">
    <property type="entry name" value="Endo/exonu/phosph_ase_sf"/>
</dbReference>
<dbReference type="Pfam" id="PF00078">
    <property type="entry name" value="RVT_1"/>
    <property type="match status" value="1"/>
</dbReference>
<dbReference type="InterPro" id="IPR005135">
    <property type="entry name" value="Endo/exonuclease/phosphatase"/>
</dbReference>
<organism evidence="2">
    <name type="scientific">Schizaphis graminum</name>
    <name type="common">Green bug aphid</name>
    <dbReference type="NCBI Taxonomy" id="13262"/>
    <lineage>
        <taxon>Eukaryota</taxon>
        <taxon>Metazoa</taxon>
        <taxon>Ecdysozoa</taxon>
        <taxon>Arthropoda</taxon>
        <taxon>Hexapoda</taxon>
        <taxon>Insecta</taxon>
        <taxon>Pterygota</taxon>
        <taxon>Neoptera</taxon>
        <taxon>Paraneoptera</taxon>
        <taxon>Hemiptera</taxon>
        <taxon>Sternorrhyncha</taxon>
        <taxon>Aphidomorpha</taxon>
        <taxon>Aphidoidea</taxon>
        <taxon>Aphididae</taxon>
        <taxon>Aphidini</taxon>
        <taxon>Schizaphis</taxon>
    </lineage>
</organism>
<gene>
    <name evidence="2" type="ORF">g.123195</name>
</gene>
<keyword evidence="2" id="KW-0808">Transferase</keyword>
<dbReference type="PROSITE" id="PS50878">
    <property type="entry name" value="RT_POL"/>
    <property type="match status" value="1"/>
</dbReference>